<protein>
    <recommendedName>
        <fullName evidence="3">Zinc-binding protein</fullName>
    </recommendedName>
</protein>
<proteinExistence type="predicted"/>
<dbReference type="EMBL" id="LZLM01000090">
    <property type="protein sequence ID" value="OBJ83692.1"/>
    <property type="molecule type" value="Genomic_DNA"/>
</dbReference>
<evidence type="ECO:0008006" key="3">
    <source>
        <dbReference type="Google" id="ProtNLM"/>
    </source>
</evidence>
<evidence type="ECO:0000313" key="1">
    <source>
        <dbReference type="EMBL" id="OBJ83692.1"/>
    </source>
</evidence>
<gene>
    <name evidence="1" type="ORF">A5640_17685</name>
</gene>
<dbReference type="Proteomes" id="UP000093925">
    <property type="component" value="Unassembled WGS sequence"/>
</dbReference>
<organism evidence="1 2">
    <name type="scientific">Mycobacterium asiaticum</name>
    <dbReference type="NCBI Taxonomy" id="1790"/>
    <lineage>
        <taxon>Bacteria</taxon>
        <taxon>Bacillati</taxon>
        <taxon>Actinomycetota</taxon>
        <taxon>Actinomycetes</taxon>
        <taxon>Mycobacteriales</taxon>
        <taxon>Mycobacteriaceae</taxon>
        <taxon>Mycobacterium</taxon>
    </lineage>
</organism>
<dbReference type="Pfam" id="PF02810">
    <property type="entry name" value="SEC-C"/>
    <property type="match status" value="1"/>
</dbReference>
<dbReference type="AlphaFoldDB" id="A0A1A3KF01"/>
<comment type="caution">
    <text evidence="1">The sequence shown here is derived from an EMBL/GenBank/DDBJ whole genome shotgun (WGS) entry which is preliminary data.</text>
</comment>
<dbReference type="InterPro" id="IPR004027">
    <property type="entry name" value="SEC_C_motif"/>
</dbReference>
<accession>A0A1A3KF01</accession>
<reference evidence="1 2" key="1">
    <citation type="submission" date="2016-06" db="EMBL/GenBank/DDBJ databases">
        <authorList>
            <person name="Kjaerup R.B."/>
            <person name="Dalgaard T.S."/>
            <person name="Juul-Madsen H.R."/>
        </authorList>
    </citation>
    <scope>NUCLEOTIDE SEQUENCE [LARGE SCALE GENOMIC DNA]</scope>
    <source>
        <strain evidence="1 2">1276495.2</strain>
    </source>
</reference>
<dbReference type="SUPFAM" id="SSF103642">
    <property type="entry name" value="Sec-C motif"/>
    <property type="match status" value="1"/>
</dbReference>
<evidence type="ECO:0000313" key="2">
    <source>
        <dbReference type="Proteomes" id="UP000093925"/>
    </source>
</evidence>
<dbReference type="Gene3D" id="3.10.450.50">
    <property type="match status" value="1"/>
</dbReference>
<dbReference type="RefSeq" id="WP_065140882.1">
    <property type="nucleotide sequence ID" value="NZ_LZLM01000090.1"/>
</dbReference>
<name>A0A1A3KF01_MYCAS</name>
<sequence length="853" mass="92903">MAKAVDPVETLAEVLSEHGPLPDDDIARRLRDAGVPDPDPILRALRLENDFPARRLVDERWVWLPTILAGRVFTHRVTDAETAFDMLTVTPDLDPITALGEHEPYDRLADGSVWQTAVDGYDDELIEERGIPDDLMGSGTALLLEPGTLQRLGVTGGDLVGVRLGSGGLAIERVDTTTPEHDGVLRAGLSAVVDADEPTYLPAAIWTTCVGEPDVFTEPSLPLRELLDGFGLTQDGDWVAPGGFDFDAWRFERRCELLAERHQLDIEAAAALGALIRIYEQIALLLDAAEDDASAQDILSAANEYAESFVEVAADFGAALSEPALAEALVAETVDTDPPGAAALGLLAEILAATVPRAARVAASWLRSVALQRLGDIDAAERELLAAESMDSTWPLPLLDLARIASDRGDAERGLTLLRRAGADPDHPLLTLLEQHRSEPRRDVGRNDPCWCGSGRKYKKCHLGREELPLAARSKWLYAKAVEHVLAGGWDDLLFEVGYERCRYVDPDDEDALPEALADPLVMDAVLFEGGAFAEFLQLRGSLLPDDERSLAEQWLLLERSVFEVEAVRRGHGMTMRDVRTGDVHDVHERTASRQLRSGDLVCARVVPAGEDTVIFGGIEPVALHARDQLIDLLDEEPDPATLVAELSRRLAPPSLVNTEGEPLTLCEATVQVSDPTGIATVLDQTYDRIDGDEPPQWMESTNLRGGQAIRATLTLAGDALRVETNSAPRMDRVLETLTLLDPAMRVLDDVRHPMRDAREAATLADQAPTAEAEELDHADPAVAAALDQFIRDYETRWLDEAIPALDGFTPRQAADDPTRRADLMKLLDSFPAGAAVRGGMDADRLRTVLGLR</sequence>